<name>A0A090MIV2_AFIFE</name>
<dbReference type="AlphaFoldDB" id="A0A090MIV2"/>
<gene>
    <name evidence="1" type="ORF">BN961_00780</name>
</gene>
<dbReference type="Proteomes" id="UP000035762">
    <property type="component" value="Unassembled WGS sequence"/>
</dbReference>
<proteinExistence type="predicted"/>
<dbReference type="Pfam" id="PF20001">
    <property type="entry name" value="DUF6428"/>
    <property type="match status" value="1"/>
</dbReference>
<protein>
    <submittedName>
        <fullName evidence="1">Uncharacterized protein</fullName>
    </submittedName>
</protein>
<dbReference type="STRING" id="1035.BN961_00780"/>
<comment type="caution">
    <text evidence="1">The sequence shown here is derived from an EMBL/GenBank/DDBJ whole genome shotgun (WGS) entry which is preliminary data.</text>
</comment>
<dbReference type="OrthoDB" id="66316at2"/>
<evidence type="ECO:0000313" key="1">
    <source>
        <dbReference type="EMBL" id="CEG07391.1"/>
    </source>
</evidence>
<keyword evidence="2" id="KW-1185">Reference proteome</keyword>
<reference evidence="1 2" key="1">
    <citation type="journal article" date="2014" name="Genome Announc.">
        <title>Genome Sequence of Afipia felis Strain 76713, Isolated in Hospital Water Using an Amoeba Co-Culture Procedure.</title>
        <authorList>
            <person name="Benamar S."/>
            <person name="La Scola B."/>
            <person name="Croce O."/>
        </authorList>
    </citation>
    <scope>NUCLEOTIDE SEQUENCE [LARGE SCALE GENOMIC DNA]</scope>
    <source>
        <strain evidence="1 2">76713</strain>
    </source>
</reference>
<evidence type="ECO:0000313" key="2">
    <source>
        <dbReference type="Proteomes" id="UP000035762"/>
    </source>
</evidence>
<sequence length="165" mass="18547">MSEPGKPVFPTDEIPLDSLLGTLEAHKEKALVFHYDERDVRPSYHVTEVKTGAFNALDCGANPESWQETFIQLWDIVEDNRGHMPVGKFLAIMNKVAQSVPFPRDAKLTFEVSDGVRPMQLYKADTVIMDGNIVRVPLSPRPSSCKPRDRWLEEQKASCCTSKSA</sequence>
<accession>A0A090MIV2</accession>
<dbReference type="EMBL" id="CCAZ020000001">
    <property type="protein sequence ID" value="CEG07391.1"/>
    <property type="molecule type" value="Genomic_DNA"/>
</dbReference>
<dbReference type="RefSeq" id="WP_009337001.1">
    <property type="nucleotide sequence ID" value="NZ_CCAZ020000001.1"/>
</dbReference>
<organism evidence="1 2">
    <name type="scientific">Afipia felis</name>
    <name type="common">Cat scratch disease bacillus</name>
    <dbReference type="NCBI Taxonomy" id="1035"/>
    <lineage>
        <taxon>Bacteria</taxon>
        <taxon>Pseudomonadati</taxon>
        <taxon>Pseudomonadota</taxon>
        <taxon>Alphaproteobacteria</taxon>
        <taxon>Hyphomicrobiales</taxon>
        <taxon>Nitrobacteraceae</taxon>
        <taxon>Afipia</taxon>
    </lineage>
</organism>
<dbReference type="InterPro" id="IPR045534">
    <property type="entry name" value="DUF6428"/>
</dbReference>